<evidence type="ECO:0000313" key="2">
    <source>
        <dbReference type="WBParaSite" id="L893_g11549.t1"/>
    </source>
</evidence>
<reference evidence="2" key="1">
    <citation type="submission" date="2016-11" db="UniProtKB">
        <authorList>
            <consortium name="WormBaseParasite"/>
        </authorList>
    </citation>
    <scope>IDENTIFICATION</scope>
</reference>
<accession>A0A1I7Y0P4</accession>
<proteinExistence type="predicted"/>
<organism evidence="1 2">
    <name type="scientific">Steinernema glaseri</name>
    <dbReference type="NCBI Taxonomy" id="37863"/>
    <lineage>
        <taxon>Eukaryota</taxon>
        <taxon>Metazoa</taxon>
        <taxon>Ecdysozoa</taxon>
        <taxon>Nematoda</taxon>
        <taxon>Chromadorea</taxon>
        <taxon>Rhabditida</taxon>
        <taxon>Tylenchina</taxon>
        <taxon>Panagrolaimomorpha</taxon>
        <taxon>Strongyloidoidea</taxon>
        <taxon>Steinernematidae</taxon>
        <taxon>Steinernema</taxon>
    </lineage>
</organism>
<evidence type="ECO:0000313" key="1">
    <source>
        <dbReference type="Proteomes" id="UP000095287"/>
    </source>
</evidence>
<dbReference type="AlphaFoldDB" id="A0A1I7Y0P4"/>
<dbReference type="Proteomes" id="UP000095287">
    <property type="component" value="Unplaced"/>
</dbReference>
<protein>
    <submittedName>
        <fullName evidence="2">Calpain_III domain-containing protein</fullName>
    </submittedName>
</protein>
<name>A0A1I7Y0P4_9BILA</name>
<sequence length="72" mass="8355">MSFELEGEPNEAFVHKRVANRGHIGQYIGIFIRPGDYKIATATKEPKLKEPRTKELTAFGCFSFWLLWKWAP</sequence>
<keyword evidence="1" id="KW-1185">Reference proteome</keyword>
<dbReference type="WBParaSite" id="L893_g11549.t1">
    <property type="protein sequence ID" value="L893_g11549.t1"/>
    <property type="gene ID" value="L893_g11549"/>
</dbReference>